<evidence type="ECO:0000313" key="2">
    <source>
        <dbReference type="EMBL" id="VDM51438.1"/>
    </source>
</evidence>
<dbReference type="EMBL" id="UYWY01028306">
    <property type="protein sequence ID" value="VDM51438.1"/>
    <property type="molecule type" value="Genomic_DNA"/>
</dbReference>
<evidence type="ECO:0000313" key="4">
    <source>
        <dbReference type="WBParaSite" id="TCNE_0002012101-mRNA-1"/>
    </source>
</evidence>
<name>A0A183VH97_TOXCA</name>
<keyword evidence="3" id="KW-1185">Reference proteome</keyword>
<dbReference type="Proteomes" id="UP000050794">
    <property type="component" value="Unassembled WGS sequence"/>
</dbReference>
<evidence type="ECO:0000256" key="1">
    <source>
        <dbReference type="SAM" id="MobiDB-lite"/>
    </source>
</evidence>
<accession>A0A183VH97</accession>
<reference evidence="2 3" key="2">
    <citation type="submission" date="2018-11" db="EMBL/GenBank/DDBJ databases">
        <authorList>
            <consortium name="Pathogen Informatics"/>
        </authorList>
    </citation>
    <scope>NUCLEOTIDE SEQUENCE [LARGE SCALE GENOMIC DNA]</scope>
</reference>
<dbReference type="AlphaFoldDB" id="A0A183VH97"/>
<dbReference type="WBParaSite" id="TCNE_0002012101-mRNA-1">
    <property type="protein sequence ID" value="TCNE_0002012101-mRNA-1"/>
    <property type="gene ID" value="TCNE_0002012101"/>
</dbReference>
<reference evidence="4" key="1">
    <citation type="submission" date="2016-06" db="UniProtKB">
        <authorList>
            <consortium name="WormBaseParasite"/>
        </authorList>
    </citation>
    <scope>IDENTIFICATION</scope>
</reference>
<evidence type="ECO:0000313" key="3">
    <source>
        <dbReference type="Proteomes" id="UP000050794"/>
    </source>
</evidence>
<protein>
    <submittedName>
        <fullName evidence="4">Surface anchored protein</fullName>
    </submittedName>
</protein>
<proteinExistence type="predicted"/>
<feature type="region of interest" description="Disordered" evidence="1">
    <location>
        <begin position="1"/>
        <end position="41"/>
    </location>
</feature>
<sequence>MLGTKAPEPPPKAENLKNQPDGRNPPVPPPQNKEDDAIKPNAENEVYKLDVTQSDEIVEAKKEDVVVNPANVVKLGNLDYIAK</sequence>
<organism evidence="3 4">
    <name type="scientific">Toxocara canis</name>
    <name type="common">Canine roundworm</name>
    <dbReference type="NCBI Taxonomy" id="6265"/>
    <lineage>
        <taxon>Eukaryota</taxon>
        <taxon>Metazoa</taxon>
        <taxon>Ecdysozoa</taxon>
        <taxon>Nematoda</taxon>
        <taxon>Chromadorea</taxon>
        <taxon>Rhabditida</taxon>
        <taxon>Spirurina</taxon>
        <taxon>Ascaridomorpha</taxon>
        <taxon>Ascaridoidea</taxon>
        <taxon>Toxocaridae</taxon>
        <taxon>Toxocara</taxon>
    </lineage>
</organism>
<gene>
    <name evidence="2" type="ORF">TCNE_LOCUS20117</name>
</gene>